<protein>
    <submittedName>
        <fullName evidence="1">Uncharacterized protein</fullName>
    </submittedName>
</protein>
<dbReference type="AlphaFoldDB" id="A0A4S4FPY2"/>
<organism evidence="1 2">
    <name type="scientific">Orlajensenia flava</name>
    <dbReference type="NCBI Taxonomy" id="2565934"/>
    <lineage>
        <taxon>Bacteria</taxon>
        <taxon>Bacillati</taxon>
        <taxon>Actinomycetota</taxon>
        <taxon>Actinomycetes</taxon>
        <taxon>Micrococcales</taxon>
        <taxon>Microbacteriaceae</taxon>
        <taxon>Orlajensenia</taxon>
    </lineage>
</organism>
<reference evidence="1 2" key="1">
    <citation type="submission" date="2019-04" db="EMBL/GenBank/DDBJ databases">
        <authorList>
            <person name="Jiang L."/>
        </authorList>
    </citation>
    <scope>NUCLEOTIDE SEQUENCE [LARGE SCALE GENOMIC DNA]</scope>
    <source>
        <strain evidence="1 2">YIM 131861</strain>
    </source>
</reference>
<dbReference type="OrthoDB" id="9928304at2"/>
<evidence type="ECO:0000313" key="1">
    <source>
        <dbReference type="EMBL" id="THG32643.1"/>
    </source>
</evidence>
<dbReference type="Proteomes" id="UP000307380">
    <property type="component" value="Unassembled WGS sequence"/>
</dbReference>
<dbReference type="RefSeq" id="WP_136424946.1">
    <property type="nucleotide sequence ID" value="NZ_SSSN01000009.1"/>
</dbReference>
<gene>
    <name evidence="1" type="ORF">E6C70_12945</name>
</gene>
<accession>A0A4S4FPY2</accession>
<comment type="caution">
    <text evidence="1">The sequence shown here is derived from an EMBL/GenBank/DDBJ whole genome shotgun (WGS) entry which is preliminary data.</text>
</comment>
<name>A0A4S4FPY2_9MICO</name>
<sequence length="61" mass="6877">MDEDDVTELSLFAGGVYLVELSSGRHVSDKRRVPLRASVDEKTGEVRLFVDPESLSRLQDR</sequence>
<evidence type="ECO:0000313" key="2">
    <source>
        <dbReference type="Proteomes" id="UP000307380"/>
    </source>
</evidence>
<dbReference type="EMBL" id="SSSN01000009">
    <property type="protein sequence ID" value="THG32643.1"/>
    <property type="molecule type" value="Genomic_DNA"/>
</dbReference>
<keyword evidence="2" id="KW-1185">Reference proteome</keyword>
<proteinExistence type="predicted"/>